<keyword evidence="1" id="KW-0808">Transferase</keyword>
<dbReference type="InterPro" id="IPR011006">
    <property type="entry name" value="CheY-like_superfamily"/>
</dbReference>
<dbReference type="InterPro" id="IPR003018">
    <property type="entry name" value="GAF"/>
</dbReference>
<evidence type="ECO:0000313" key="7">
    <source>
        <dbReference type="Proteomes" id="UP000185663"/>
    </source>
</evidence>
<proteinExistence type="predicted"/>
<dbReference type="Gene3D" id="3.30.450.40">
    <property type="match status" value="1"/>
</dbReference>
<accession>A0A1H1NC03</accession>
<dbReference type="SMART" id="SM01012">
    <property type="entry name" value="ANTAR"/>
    <property type="match status" value="1"/>
</dbReference>
<dbReference type="Pfam" id="PF03861">
    <property type="entry name" value="ANTAR"/>
    <property type="match status" value="1"/>
</dbReference>
<gene>
    <name evidence="6" type="ORF">SAMN04489860_0490</name>
</gene>
<organism evidence="6 7">
    <name type="scientific">Paraoerskovia marina</name>
    <dbReference type="NCBI Taxonomy" id="545619"/>
    <lineage>
        <taxon>Bacteria</taxon>
        <taxon>Bacillati</taxon>
        <taxon>Actinomycetota</taxon>
        <taxon>Actinomycetes</taxon>
        <taxon>Micrococcales</taxon>
        <taxon>Cellulomonadaceae</taxon>
        <taxon>Paraoerskovia</taxon>
    </lineage>
</organism>
<dbReference type="EMBL" id="LT629776">
    <property type="protein sequence ID" value="SDR96410.1"/>
    <property type="molecule type" value="Genomic_DNA"/>
</dbReference>
<dbReference type="PROSITE" id="PS50921">
    <property type="entry name" value="ANTAR"/>
    <property type="match status" value="1"/>
</dbReference>
<dbReference type="STRING" id="545619.SAMN04489860_0490"/>
<evidence type="ECO:0000259" key="5">
    <source>
        <dbReference type="PROSITE" id="PS50921"/>
    </source>
</evidence>
<evidence type="ECO:0000256" key="4">
    <source>
        <dbReference type="ARBA" id="ARBA00023163"/>
    </source>
</evidence>
<dbReference type="Gene3D" id="1.10.10.10">
    <property type="entry name" value="Winged helix-like DNA-binding domain superfamily/Winged helix DNA-binding domain"/>
    <property type="match status" value="1"/>
</dbReference>
<keyword evidence="4" id="KW-0804">Transcription</keyword>
<dbReference type="InterPro" id="IPR005561">
    <property type="entry name" value="ANTAR"/>
</dbReference>
<evidence type="ECO:0000256" key="1">
    <source>
        <dbReference type="ARBA" id="ARBA00022679"/>
    </source>
</evidence>
<evidence type="ECO:0000313" key="6">
    <source>
        <dbReference type="EMBL" id="SDR96410.1"/>
    </source>
</evidence>
<dbReference type="InterPro" id="IPR029016">
    <property type="entry name" value="GAF-like_dom_sf"/>
</dbReference>
<keyword evidence="3" id="KW-0805">Transcription regulation</keyword>
<dbReference type="RefSeq" id="WP_083371452.1">
    <property type="nucleotide sequence ID" value="NZ_LT629776.1"/>
</dbReference>
<dbReference type="PIRSF" id="PIRSF036625">
    <property type="entry name" value="GAF_ANTAR"/>
    <property type="match status" value="1"/>
</dbReference>
<keyword evidence="2" id="KW-0418">Kinase</keyword>
<protein>
    <submittedName>
        <fullName evidence="6">GAF domain-containing protein</fullName>
    </submittedName>
</protein>
<dbReference type="InterPro" id="IPR036388">
    <property type="entry name" value="WH-like_DNA-bd_sf"/>
</dbReference>
<dbReference type="GO" id="GO:0003723">
    <property type="term" value="F:RNA binding"/>
    <property type="evidence" value="ECO:0007669"/>
    <property type="project" value="InterPro"/>
</dbReference>
<evidence type="ECO:0000256" key="2">
    <source>
        <dbReference type="ARBA" id="ARBA00022777"/>
    </source>
</evidence>
<dbReference type="Pfam" id="PF13185">
    <property type="entry name" value="GAF_2"/>
    <property type="match status" value="1"/>
</dbReference>
<keyword evidence="7" id="KW-1185">Reference proteome</keyword>
<dbReference type="eggNOG" id="COG2203">
    <property type="taxonomic scope" value="Bacteria"/>
</dbReference>
<feature type="domain" description="ANTAR" evidence="5">
    <location>
        <begin position="167"/>
        <end position="228"/>
    </location>
</feature>
<dbReference type="AlphaFoldDB" id="A0A1H1NC03"/>
<dbReference type="SUPFAM" id="SSF52172">
    <property type="entry name" value="CheY-like"/>
    <property type="match status" value="1"/>
</dbReference>
<evidence type="ECO:0000256" key="3">
    <source>
        <dbReference type="ARBA" id="ARBA00023015"/>
    </source>
</evidence>
<dbReference type="GO" id="GO:0016301">
    <property type="term" value="F:kinase activity"/>
    <property type="evidence" value="ECO:0007669"/>
    <property type="project" value="UniProtKB-KW"/>
</dbReference>
<dbReference type="Proteomes" id="UP000185663">
    <property type="component" value="Chromosome I"/>
</dbReference>
<dbReference type="InterPro" id="IPR012074">
    <property type="entry name" value="GAF_ANTAR"/>
</dbReference>
<dbReference type="OrthoDB" id="3688893at2"/>
<name>A0A1H1NC03_9CELL</name>
<sequence>MTKELEETEVSLGLHGEIARAVRLLADEDSLGSTLDRVVERAVAMIDGCASASISLVARRGRIETPAASDAIGGRGDELQYELDEGPCLDAIRETEIVSTPDLAHDPRWPTWGPRVAELGVGSMLCIQLFTTDTNHGALNLYGTERGAFDGPDQTLATTFAAVAAAALDAARTEDQLQSAVQGRTIIGQAQGICMERYGISAERAFEVLSRISQESNVKLVDVARRVVSERTVPGVGAEQPVGSAPR</sequence>
<dbReference type="SUPFAM" id="SSF55781">
    <property type="entry name" value="GAF domain-like"/>
    <property type="match status" value="1"/>
</dbReference>
<dbReference type="SMART" id="SM00065">
    <property type="entry name" value="GAF"/>
    <property type="match status" value="1"/>
</dbReference>
<reference evidence="6 7" key="1">
    <citation type="submission" date="2016-10" db="EMBL/GenBank/DDBJ databases">
        <authorList>
            <person name="de Groot N.N."/>
        </authorList>
    </citation>
    <scope>NUCLEOTIDE SEQUENCE [LARGE SCALE GENOMIC DNA]</scope>
    <source>
        <strain evidence="6 7">DSM 22126</strain>
    </source>
</reference>